<dbReference type="EMBL" id="RXOF01000013">
    <property type="protein sequence ID" value="RTQ47090.1"/>
    <property type="molecule type" value="Genomic_DNA"/>
</dbReference>
<evidence type="ECO:0000256" key="1">
    <source>
        <dbReference type="SAM" id="MobiDB-lite"/>
    </source>
</evidence>
<feature type="region of interest" description="Disordered" evidence="1">
    <location>
        <begin position="38"/>
        <end position="57"/>
    </location>
</feature>
<reference evidence="2 3" key="1">
    <citation type="submission" date="2018-12" db="EMBL/GenBank/DDBJ databases">
        <title>Hymenobacter gummosus sp. nov., isolated from a spring.</title>
        <authorList>
            <person name="Nie L."/>
        </authorList>
    </citation>
    <scope>NUCLEOTIDE SEQUENCE [LARGE SCALE GENOMIC DNA]</scope>
    <source>
        <strain evidence="2 3">KCTC 52166</strain>
    </source>
</reference>
<sequence length="163" mass="18193">MSLSALLARTLAAGLLLAQTGCVGLSLVVGSKQADNGTSFTKHRGQQTPFDGSQPSYTSQADALRLWGPPWRRQLRDGHECWTYKTLRPKWRGLEVWGILSVPVLLPAGRKKATLEFADGQLVRYTIDSGRGYFVGLFLNNSTGAWWRFFEYDPAYEGSWGTY</sequence>
<name>A0A3S0K2W1_9BACT</name>
<evidence type="ECO:0000313" key="2">
    <source>
        <dbReference type="EMBL" id="RTQ47090.1"/>
    </source>
</evidence>
<gene>
    <name evidence="2" type="ORF">EJV47_19530</name>
</gene>
<comment type="caution">
    <text evidence="2">The sequence shown here is derived from an EMBL/GenBank/DDBJ whole genome shotgun (WGS) entry which is preliminary data.</text>
</comment>
<keyword evidence="3" id="KW-1185">Reference proteome</keyword>
<evidence type="ECO:0000313" key="3">
    <source>
        <dbReference type="Proteomes" id="UP000282184"/>
    </source>
</evidence>
<dbReference type="Proteomes" id="UP000282184">
    <property type="component" value="Unassembled WGS sequence"/>
</dbReference>
<dbReference type="RefSeq" id="WP_126694873.1">
    <property type="nucleotide sequence ID" value="NZ_RXOF01000013.1"/>
</dbReference>
<dbReference type="AlphaFoldDB" id="A0A3S0K2W1"/>
<organism evidence="2 3">
    <name type="scientific">Hymenobacter gummosus</name>
    <dbReference type="NCBI Taxonomy" id="1776032"/>
    <lineage>
        <taxon>Bacteria</taxon>
        <taxon>Pseudomonadati</taxon>
        <taxon>Bacteroidota</taxon>
        <taxon>Cytophagia</taxon>
        <taxon>Cytophagales</taxon>
        <taxon>Hymenobacteraceae</taxon>
        <taxon>Hymenobacter</taxon>
    </lineage>
</organism>
<accession>A0A3S0K2W1</accession>
<proteinExistence type="predicted"/>
<protein>
    <submittedName>
        <fullName evidence="2">Uncharacterized protein</fullName>
    </submittedName>
</protein>